<keyword evidence="6 7" id="KW-0592">Phosphate transport</keyword>
<evidence type="ECO:0000256" key="5">
    <source>
        <dbReference type="ARBA" id="ARBA00022448"/>
    </source>
</evidence>
<dbReference type="NCBIfam" id="NF008171">
    <property type="entry name" value="PRK10918.1"/>
    <property type="match status" value="1"/>
</dbReference>
<dbReference type="PANTHER" id="PTHR42996:SF1">
    <property type="entry name" value="PHOSPHATE-BINDING PROTEIN PSTS"/>
    <property type="match status" value="1"/>
</dbReference>
<dbReference type="GO" id="GO:0043190">
    <property type="term" value="C:ATP-binding cassette (ABC) transporter complex"/>
    <property type="evidence" value="ECO:0007669"/>
    <property type="project" value="InterPro"/>
</dbReference>
<dbReference type="GO" id="GO:0042301">
    <property type="term" value="F:phosphate ion binding"/>
    <property type="evidence" value="ECO:0007669"/>
    <property type="project" value="InterPro"/>
</dbReference>
<dbReference type="OrthoDB" id="9801510at2"/>
<evidence type="ECO:0000256" key="4">
    <source>
        <dbReference type="ARBA" id="ARBA00021889"/>
    </source>
</evidence>
<feature type="chain" id="PRO_5001776605" description="Phosphate-binding protein PstS" evidence="8">
    <location>
        <begin position="23"/>
        <end position="350"/>
    </location>
</feature>
<reference evidence="10 11" key="1">
    <citation type="submission" date="2013-03" db="EMBL/GenBank/DDBJ databases">
        <title>Salinisphaera hydrothermalis C41B8 Genome Sequencing.</title>
        <authorList>
            <person name="Li C."/>
            <person name="Lai Q."/>
            <person name="Shao Z."/>
        </authorList>
    </citation>
    <scope>NUCLEOTIDE SEQUENCE [LARGE SCALE GENOMIC DNA]</scope>
    <source>
        <strain evidence="10 11">C41B8</strain>
    </source>
</reference>
<dbReference type="PIRSF" id="PIRSF002756">
    <property type="entry name" value="PstS"/>
    <property type="match status" value="1"/>
</dbReference>
<evidence type="ECO:0000256" key="8">
    <source>
        <dbReference type="SAM" id="SignalP"/>
    </source>
</evidence>
<evidence type="ECO:0000313" key="10">
    <source>
        <dbReference type="EMBL" id="KEZ78899.1"/>
    </source>
</evidence>
<dbReference type="CDD" id="cd13565">
    <property type="entry name" value="PBP2_PstS"/>
    <property type="match status" value="1"/>
</dbReference>
<gene>
    <name evidence="10" type="ORF">C41B8_02177</name>
</gene>
<dbReference type="Gene3D" id="3.40.190.10">
    <property type="entry name" value="Periplasmic binding protein-like II"/>
    <property type="match status" value="2"/>
</dbReference>
<keyword evidence="5 7" id="KW-0813">Transport</keyword>
<protein>
    <recommendedName>
        <fullName evidence="4 7">Phosphate-binding protein PstS</fullName>
    </recommendedName>
</protein>
<feature type="domain" description="PBP" evidence="9">
    <location>
        <begin position="21"/>
        <end position="306"/>
    </location>
</feature>
<sequence length="350" mass="37950">MSFSKTLITAVAALSIWGSASAAVDQINGAGATFPYPVYSKWAQAYQKKTGVRFNYQAIGSGGGIKQIEAKTVDFGASDAPLKKDELDKYGLLQFPMVMGGVVPVVHLKGIQPGKLRLDGKTLAEIYAGKITKWNAPAIKKLNPNLNLPNTDITVVHRSDGSGTTWNFTSYLTKVSEMWAKGPGHAKAVAWPTGVGGKGNQGVASYVNRIKNSIGYVEYAYALQNKMTYVSLKNKAGNFVQPTAANFQAAAANADWANAPGFYVVLTDQPGAKSWPITAATYILMYKKPQHPKTAQAVLKFFDWAYENGDKMAADLDYVPMPDSAVKLVHDKWHSQIKGDNGQPLWPVQQ</sequence>
<dbReference type="AlphaFoldDB" id="A0A084IQB5"/>
<dbReference type="InterPro" id="IPR024370">
    <property type="entry name" value="PBP_domain"/>
</dbReference>
<dbReference type="EMBL" id="APNK01000002">
    <property type="protein sequence ID" value="KEZ78899.1"/>
    <property type="molecule type" value="Genomic_DNA"/>
</dbReference>
<dbReference type="eggNOG" id="COG0226">
    <property type="taxonomic scope" value="Bacteria"/>
</dbReference>
<evidence type="ECO:0000256" key="2">
    <source>
        <dbReference type="ARBA" id="ARBA00008725"/>
    </source>
</evidence>
<accession>A0A084IQB5</accession>
<evidence type="ECO:0000259" key="9">
    <source>
        <dbReference type="Pfam" id="PF12849"/>
    </source>
</evidence>
<dbReference type="NCBIfam" id="TIGR00975">
    <property type="entry name" value="3a0107s03"/>
    <property type="match status" value="1"/>
</dbReference>
<evidence type="ECO:0000313" key="11">
    <source>
        <dbReference type="Proteomes" id="UP000028302"/>
    </source>
</evidence>
<comment type="function">
    <text evidence="1 7">Part of the ABC transporter complex PstSACB involved in phosphate import.</text>
</comment>
<evidence type="ECO:0000256" key="1">
    <source>
        <dbReference type="ARBA" id="ARBA00002841"/>
    </source>
</evidence>
<comment type="similarity">
    <text evidence="2 7">Belongs to the PstS family.</text>
</comment>
<evidence type="ECO:0000256" key="7">
    <source>
        <dbReference type="PIRNR" id="PIRNR002756"/>
    </source>
</evidence>
<dbReference type="PANTHER" id="PTHR42996">
    <property type="entry name" value="PHOSPHATE-BINDING PROTEIN PSTS"/>
    <property type="match status" value="1"/>
</dbReference>
<evidence type="ECO:0000256" key="6">
    <source>
        <dbReference type="ARBA" id="ARBA00022592"/>
    </source>
</evidence>
<proteinExistence type="inferred from homology"/>
<dbReference type="InterPro" id="IPR050962">
    <property type="entry name" value="Phosphate-bind_PstS"/>
</dbReference>
<dbReference type="STRING" id="1304275.C41B8_02177"/>
<dbReference type="GO" id="GO:0035435">
    <property type="term" value="P:phosphate ion transmembrane transport"/>
    <property type="evidence" value="ECO:0007669"/>
    <property type="project" value="InterPro"/>
</dbReference>
<dbReference type="Proteomes" id="UP000028302">
    <property type="component" value="Unassembled WGS sequence"/>
</dbReference>
<name>A0A084IQB5_SALHC</name>
<comment type="caution">
    <text evidence="10">The sequence shown here is derived from an EMBL/GenBank/DDBJ whole genome shotgun (WGS) entry which is preliminary data.</text>
</comment>
<dbReference type="SUPFAM" id="SSF53850">
    <property type="entry name" value="Periplasmic binding protein-like II"/>
    <property type="match status" value="1"/>
</dbReference>
<dbReference type="PATRIC" id="fig|1304275.5.peg.441"/>
<dbReference type="RefSeq" id="WP_037333775.1">
    <property type="nucleotide sequence ID" value="NZ_APNK01000002.1"/>
</dbReference>
<dbReference type="Pfam" id="PF12849">
    <property type="entry name" value="PBP_like_2"/>
    <property type="match status" value="1"/>
</dbReference>
<organism evidence="10 11">
    <name type="scientific">Salinisphaera hydrothermalis (strain C41B8)</name>
    <dbReference type="NCBI Taxonomy" id="1304275"/>
    <lineage>
        <taxon>Bacteria</taxon>
        <taxon>Pseudomonadati</taxon>
        <taxon>Pseudomonadota</taxon>
        <taxon>Gammaproteobacteria</taxon>
        <taxon>Salinisphaerales</taxon>
        <taxon>Salinisphaeraceae</taxon>
        <taxon>Salinisphaera</taxon>
    </lineage>
</organism>
<dbReference type="InterPro" id="IPR005673">
    <property type="entry name" value="ABC_phos-bd_PstS"/>
</dbReference>
<feature type="signal peptide" evidence="8">
    <location>
        <begin position="1"/>
        <end position="22"/>
    </location>
</feature>
<keyword evidence="11" id="KW-1185">Reference proteome</keyword>
<keyword evidence="8" id="KW-0732">Signal</keyword>
<evidence type="ECO:0000256" key="3">
    <source>
        <dbReference type="ARBA" id="ARBA00011529"/>
    </source>
</evidence>
<comment type="subunit">
    <text evidence="3 7">The complex is composed of two ATP-binding proteins (PstB), two transmembrane proteins (PstC and PstA) and a solute-binding protein (PstS).</text>
</comment>